<evidence type="ECO:0000259" key="1">
    <source>
        <dbReference type="Pfam" id="PF06568"/>
    </source>
</evidence>
<dbReference type="RefSeq" id="WP_184565661.1">
    <property type="nucleotide sequence ID" value="NZ_JACIEI010000006.1"/>
</dbReference>
<protein>
    <submittedName>
        <fullName evidence="2">Uncharacterized protein YjiS (DUF1127 family)</fullName>
    </submittedName>
</protein>
<sequence length="77" mass="8593">MTRAVTMNSDALTVLNTARSLPLLAVVSIKFAACVTKWVTRRQTRLALDQLEAWQLDDLGLTPAAAYDEARKVFWKA</sequence>
<dbReference type="Pfam" id="PF06568">
    <property type="entry name" value="YjiS-like"/>
    <property type="match status" value="1"/>
</dbReference>
<keyword evidence="3" id="KW-1185">Reference proteome</keyword>
<proteinExistence type="predicted"/>
<dbReference type="AlphaFoldDB" id="A0A7W6EB58"/>
<evidence type="ECO:0000313" key="2">
    <source>
        <dbReference type="EMBL" id="MBB3994544.1"/>
    </source>
</evidence>
<name>A0A7W6EB58_9RHOB</name>
<reference evidence="2 3" key="1">
    <citation type="submission" date="2020-08" db="EMBL/GenBank/DDBJ databases">
        <title>Genomic Encyclopedia of Type Strains, Phase IV (KMG-IV): sequencing the most valuable type-strain genomes for metagenomic binning, comparative biology and taxonomic classification.</title>
        <authorList>
            <person name="Goeker M."/>
        </authorList>
    </citation>
    <scope>NUCLEOTIDE SEQUENCE [LARGE SCALE GENOMIC DNA]</scope>
    <source>
        <strain evidence="2 3">DSM 102234</strain>
    </source>
</reference>
<feature type="domain" description="YjiS-like" evidence="1">
    <location>
        <begin position="35"/>
        <end position="66"/>
    </location>
</feature>
<comment type="caution">
    <text evidence="2">The sequence shown here is derived from an EMBL/GenBank/DDBJ whole genome shotgun (WGS) entry which is preliminary data.</text>
</comment>
<organism evidence="2 3">
    <name type="scientific">Sulfitobacter undariae</name>
    <dbReference type="NCBI Taxonomy" id="1563671"/>
    <lineage>
        <taxon>Bacteria</taxon>
        <taxon>Pseudomonadati</taxon>
        <taxon>Pseudomonadota</taxon>
        <taxon>Alphaproteobacteria</taxon>
        <taxon>Rhodobacterales</taxon>
        <taxon>Roseobacteraceae</taxon>
        <taxon>Sulfitobacter</taxon>
    </lineage>
</organism>
<accession>A0A7W6EB58</accession>
<gene>
    <name evidence="2" type="ORF">GGR95_002190</name>
</gene>
<dbReference type="Proteomes" id="UP000530268">
    <property type="component" value="Unassembled WGS sequence"/>
</dbReference>
<evidence type="ECO:0000313" key="3">
    <source>
        <dbReference type="Proteomes" id="UP000530268"/>
    </source>
</evidence>
<dbReference type="InterPro" id="IPR009506">
    <property type="entry name" value="YjiS-like"/>
</dbReference>
<dbReference type="EMBL" id="JACIEI010000006">
    <property type="protein sequence ID" value="MBB3994544.1"/>
    <property type="molecule type" value="Genomic_DNA"/>
</dbReference>